<dbReference type="InterPro" id="IPR053221">
    <property type="entry name" value="Burnettramic_acid_biosynth"/>
</dbReference>
<dbReference type="PANTHER" id="PTHR38887">
    <property type="entry name" value="CHROMOSOME 21, WHOLE GENOME SHOTGUN SEQUENCE"/>
    <property type="match status" value="1"/>
</dbReference>
<feature type="compositionally biased region" description="Basic and acidic residues" evidence="1">
    <location>
        <begin position="56"/>
        <end position="74"/>
    </location>
</feature>
<feature type="compositionally biased region" description="Low complexity" evidence="1">
    <location>
        <begin position="28"/>
        <end position="38"/>
    </location>
</feature>
<dbReference type="PANTHER" id="PTHR38887:SF1">
    <property type="entry name" value="RAS MODIFICATION PROTEIN ERF4"/>
    <property type="match status" value="1"/>
</dbReference>
<dbReference type="OrthoDB" id="3433125at2759"/>
<dbReference type="GeneID" id="81440501"/>
<proteinExistence type="predicted"/>
<accession>A0A9W9RYC4</accession>
<organism evidence="2 3">
    <name type="scientific">Penicillium cataractarum</name>
    <dbReference type="NCBI Taxonomy" id="2100454"/>
    <lineage>
        <taxon>Eukaryota</taxon>
        <taxon>Fungi</taxon>
        <taxon>Dikarya</taxon>
        <taxon>Ascomycota</taxon>
        <taxon>Pezizomycotina</taxon>
        <taxon>Eurotiomycetes</taxon>
        <taxon>Eurotiomycetidae</taxon>
        <taxon>Eurotiales</taxon>
        <taxon>Aspergillaceae</taxon>
        <taxon>Penicillium</taxon>
    </lineage>
</organism>
<evidence type="ECO:0000313" key="2">
    <source>
        <dbReference type="EMBL" id="KAJ5368643.1"/>
    </source>
</evidence>
<reference evidence="2" key="1">
    <citation type="submission" date="2022-11" db="EMBL/GenBank/DDBJ databases">
        <authorList>
            <person name="Petersen C."/>
        </authorList>
    </citation>
    <scope>NUCLEOTIDE SEQUENCE</scope>
    <source>
        <strain evidence="2">IBT 29864</strain>
    </source>
</reference>
<feature type="region of interest" description="Disordered" evidence="1">
    <location>
        <begin position="20"/>
        <end position="126"/>
    </location>
</feature>
<feature type="region of interest" description="Disordered" evidence="1">
    <location>
        <begin position="509"/>
        <end position="538"/>
    </location>
</feature>
<gene>
    <name evidence="2" type="ORF">N7496_008403</name>
</gene>
<dbReference type="Proteomes" id="UP001147782">
    <property type="component" value="Unassembled WGS sequence"/>
</dbReference>
<comment type="caution">
    <text evidence="2">The sequence shown here is derived from an EMBL/GenBank/DDBJ whole genome shotgun (WGS) entry which is preliminary data.</text>
</comment>
<sequence>MGKGLARLIGSGIGFTSEAIHAARRQNTDSTSTSNSETPRSLPGTEKEDDQYVVADSERPDAFLDREITKRSNESKVPGYSELPVDDQTQEFAEEQRESHNDYVDGEENGPAYSKGDVERSMDEDEAAWQLDEAAEQWGLPAYEEDEYFSGDSATQMNHEVNPESEHAPMTENDFEETKEKKRDAMVRALVQMAGPPGPVRRLPCPVIIPQRRPGAKKRGFVRAYAPVLADCGISQDVFVKFISDFHKASQASLWLQVIVVAANVTGFSPSLTVALTAAAIQIVAETAMQFQIRHRTNSYLDKVNQELFIPRGQYAMVMKFKERNLSQKQESSGSFSDMLGGLFSTEKVDVSQSGVKSEVDPASTQPTTSNILEFNAAATISKFTHSEEHPEMNAWTKKMKHYRDVSGRTHGALELPECAPLIFPDIDRAAMRVREGEGAQVEVPKWEDLADHKGSALAVSESGRKAFKSRYNDPSHPANNGKLLSALTGGLYNPKPGLIERAGMAIKESQDKKRAAQGLPPSEPWKDKLRRKKKEQTGRLKILQEDVIYLMIVNMPTEEELKESVAELRHLMETEGRTLPPGHSRR</sequence>
<feature type="compositionally biased region" description="Basic and acidic residues" evidence="1">
    <location>
        <begin position="94"/>
        <end position="103"/>
    </location>
</feature>
<keyword evidence="3" id="KW-1185">Reference proteome</keyword>
<dbReference type="RefSeq" id="XP_056553385.1">
    <property type="nucleotide sequence ID" value="XM_056701322.1"/>
</dbReference>
<evidence type="ECO:0000313" key="3">
    <source>
        <dbReference type="Proteomes" id="UP001147782"/>
    </source>
</evidence>
<evidence type="ECO:0000256" key="1">
    <source>
        <dbReference type="SAM" id="MobiDB-lite"/>
    </source>
</evidence>
<dbReference type="EMBL" id="JAPZBS010000007">
    <property type="protein sequence ID" value="KAJ5368643.1"/>
    <property type="molecule type" value="Genomic_DNA"/>
</dbReference>
<feature type="compositionally biased region" description="Acidic residues" evidence="1">
    <location>
        <begin position="84"/>
        <end position="93"/>
    </location>
</feature>
<reference evidence="2" key="2">
    <citation type="journal article" date="2023" name="IMA Fungus">
        <title>Comparative genomic study of the Penicillium genus elucidates a diverse pangenome and 15 lateral gene transfer events.</title>
        <authorList>
            <person name="Petersen C."/>
            <person name="Sorensen T."/>
            <person name="Nielsen M.R."/>
            <person name="Sondergaard T.E."/>
            <person name="Sorensen J.L."/>
            <person name="Fitzpatrick D.A."/>
            <person name="Frisvad J.C."/>
            <person name="Nielsen K.L."/>
        </authorList>
    </citation>
    <scope>NUCLEOTIDE SEQUENCE</scope>
    <source>
        <strain evidence="2">IBT 29864</strain>
    </source>
</reference>
<dbReference type="AlphaFoldDB" id="A0A9W9RYC4"/>
<protein>
    <submittedName>
        <fullName evidence="2">Uncharacterized protein</fullName>
    </submittedName>
</protein>
<name>A0A9W9RYC4_9EURO</name>